<dbReference type="Gene3D" id="3.40.50.300">
    <property type="entry name" value="P-loop containing nucleotide triphosphate hydrolases"/>
    <property type="match status" value="1"/>
</dbReference>
<dbReference type="SUPFAM" id="SSF52540">
    <property type="entry name" value="P-loop containing nucleoside triphosphate hydrolases"/>
    <property type="match status" value="1"/>
</dbReference>
<evidence type="ECO:0000256" key="1">
    <source>
        <dbReference type="ARBA" id="ARBA00022741"/>
    </source>
</evidence>
<dbReference type="Proteomes" id="UP000187735">
    <property type="component" value="Chromosome"/>
</dbReference>
<comment type="similarity">
    <text evidence="3">Belongs to the MoxR family.</text>
</comment>
<dbReference type="Pfam" id="PF07726">
    <property type="entry name" value="AAA_3"/>
    <property type="match status" value="1"/>
</dbReference>
<reference evidence="5 6" key="1">
    <citation type="journal article" date="2016" name="Front. Microbiol.">
        <title>Fuerstia marisgermanicae gen. nov., sp. nov., an Unusual Member of the Phylum Planctomycetes from the German Wadden Sea.</title>
        <authorList>
            <person name="Kohn T."/>
            <person name="Heuer A."/>
            <person name="Jogler M."/>
            <person name="Vollmers J."/>
            <person name="Boedeker C."/>
            <person name="Bunk B."/>
            <person name="Rast P."/>
            <person name="Borchert D."/>
            <person name="Glockner I."/>
            <person name="Freese H.M."/>
            <person name="Klenk H.P."/>
            <person name="Overmann J."/>
            <person name="Kaster A.K."/>
            <person name="Rohde M."/>
            <person name="Wiegand S."/>
            <person name="Jogler C."/>
        </authorList>
    </citation>
    <scope>NUCLEOTIDE SEQUENCE [LARGE SCALE GENOMIC DNA]</scope>
    <source>
        <strain evidence="5 6">NH11</strain>
    </source>
</reference>
<name>A0A1P8WRR5_9PLAN</name>
<proteinExistence type="inferred from homology"/>
<dbReference type="PIRSF" id="PIRSF002849">
    <property type="entry name" value="AAA_ATPase_chaperone_MoxR_prd"/>
    <property type="match status" value="1"/>
</dbReference>
<dbReference type="InterPro" id="IPR050764">
    <property type="entry name" value="CbbQ/NirQ/NorQ/GpvN"/>
</dbReference>
<accession>A0A1P8WRR5</accession>
<organism evidence="5 6">
    <name type="scientific">Fuerstiella marisgermanici</name>
    <dbReference type="NCBI Taxonomy" id="1891926"/>
    <lineage>
        <taxon>Bacteria</taxon>
        <taxon>Pseudomonadati</taxon>
        <taxon>Planctomycetota</taxon>
        <taxon>Planctomycetia</taxon>
        <taxon>Planctomycetales</taxon>
        <taxon>Planctomycetaceae</taxon>
        <taxon>Fuerstiella</taxon>
    </lineage>
</organism>
<dbReference type="OrthoDB" id="9773454at2"/>
<dbReference type="KEGG" id="fmr:Fuma_06430"/>
<dbReference type="InterPro" id="IPR027417">
    <property type="entry name" value="P-loop_NTPase"/>
</dbReference>
<dbReference type="PANTHER" id="PTHR42759:SF1">
    <property type="entry name" value="MAGNESIUM-CHELATASE SUBUNIT CHLD"/>
    <property type="match status" value="1"/>
</dbReference>
<dbReference type="InterPro" id="IPR003593">
    <property type="entry name" value="AAA+_ATPase"/>
</dbReference>
<dbReference type="InterPro" id="IPR041628">
    <property type="entry name" value="ChlI/MoxR_AAA_lid"/>
</dbReference>
<dbReference type="SMART" id="SM00382">
    <property type="entry name" value="AAA"/>
    <property type="match status" value="1"/>
</dbReference>
<dbReference type="EMBL" id="CP017641">
    <property type="protein sequence ID" value="APZ96756.1"/>
    <property type="molecule type" value="Genomic_DNA"/>
</dbReference>
<evidence type="ECO:0000259" key="4">
    <source>
        <dbReference type="SMART" id="SM00382"/>
    </source>
</evidence>
<evidence type="ECO:0000256" key="3">
    <source>
        <dbReference type="ARBA" id="ARBA00061607"/>
    </source>
</evidence>
<dbReference type="FunFam" id="3.40.50.300:FF:000640">
    <property type="entry name" value="MoxR family ATPase"/>
    <property type="match status" value="1"/>
</dbReference>
<dbReference type="PANTHER" id="PTHR42759">
    <property type="entry name" value="MOXR FAMILY PROTEIN"/>
    <property type="match status" value="1"/>
</dbReference>
<dbReference type="RefSeq" id="WP_077027732.1">
    <property type="nucleotide sequence ID" value="NZ_CP017641.1"/>
</dbReference>
<dbReference type="AlphaFoldDB" id="A0A1P8WRR5"/>
<dbReference type="InterPro" id="IPR011703">
    <property type="entry name" value="ATPase_AAA-3"/>
</dbReference>
<protein>
    <submittedName>
        <fullName evidence="5">Recombination factor protein</fullName>
    </submittedName>
</protein>
<dbReference type="STRING" id="1891926.Fuma_06430"/>
<evidence type="ECO:0000256" key="2">
    <source>
        <dbReference type="ARBA" id="ARBA00022840"/>
    </source>
</evidence>
<keyword evidence="2" id="KW-0067">ATP-binding</keyword>
<keyword evidence="1" id="KW-0547">Nucleotide-binding</keyword>
<sequence>MELSNVSRVFNSAIEQIGKVVVGQMELVEGVLVALFSEGSVLIEGPPGLGKTLLVNVLSKTVNCNFNRVQFTPDLMPSDLTGHSIYDMKEQQFRFNKGPVFTNILLTDEINRSPPKTQASLLEVMQERQVTVDGTTHVLDRPFLVIATQNPIEHEGTYPLPEAQVDRFMFKLLVDYPSTADEVDILRHYSGGKDPRHLADFGLESILHAEDVIAIQEAVKQVIVEEKILTYIVDIVSTARDWGSVTVGPSPRAGVNLLIAARTLAACRGRDFVTPDDIKELAPWVLRHRLRLRPEAEIEGSTADETIRQIMDSVEAPKS</sequence>
<gene>
    <name evidence="5" type="ORF">Fuma_06430</name>
</gene>
<feature type="domain" description="AAA+ ATPase" evidence="4">
    <location>
        <begin position="37"/>
        <end position="178"/>
    </location>
</feature>
<dbReference type="Gene3D" id="1.10.8.80">
    <property type="entry name" value="Magnesium chelatase subunit I, C-Terminal domain"/>
    <property type="match status" value="1"/>
</dbReference>
<keyword evidence="6" id="KW-1185">Reference proteome</keyword>
<dbReference type="CDD" id="cd00009">
    <property type="entry name" value="AAA"/>
    <property type="match status" value="1"/>
</dbReference>
<evidence type="ECO:0000313" key="6">
    <source>
        <dbReference type="Proteomes" id="UP000187735"/>
    </source>
</evidence>
<dbReference type="Pfam" id="PF17863">
    <property type="entry name" value="AAA_lid_2"/>
    <property type="match status" value="1"/>
</dbReference>
<evidence type="ECO:0000313" key="5">
    <source>
        <dbReference type="EMBL" id="APZ96756.1"/>
    </source>
</evidence>
<dbReference type="GO" id="GO:0016887">
    <property type="term" value="F:ATP hydrolysis activity"/>
    <property type="evidence" value="ECO:0007669"/>
    <property type="project" value="InterPro"/>
</dbReference>
<dbReference type="GO" id="GO:0005524">
    <property type="term" value="F:ATP binding"/>
    <property type="evidence" value="ECO:0007669"/>
    <property type="project" value="UniProtKB-KW"/>
</dbReference>